<dbReference type="Proteomes" id="UP001329825">
    <property type="component" value="Chromosome 4"/>
</dbReference>
<feature type="compositionally biased region" description="Polar residues" evidence="1">
    <location>
        <begin position="182"/>
        <end position="197"/>
    </location>
</feature>
<feature type="region of interest" description="Disordered" evidence="1">
    <location>
        <begin position="1"/>
        <end position="157"/>
    </location>
</feature>
<dbReference type="EMBL" id="CP141884">
    <property type="protein sequence ID" value="WRT66183.1"/>
    <property type="molecule type" value="Genomic_DNA"/>
</dbReference>
<feature type="compositionally biased region" description="Polar residues" evidence="1">
    <location>
        <begin position="1"/>
        <end position="16"/>
    </location>
</feature>
<reference evidence="2 3" key="1">
    <citation type="submission" date="2024-01" db="EMBL/GenBank/DDBJ databases">
        <title>Comparative genomics of Cryptococcus and Kwoniella reveals pathogenesis evolution and contrasting modes of karyotype evolution via chromosome fusion or intercentromeric recombination.</title>
        <authorList>
            <person name="Coelho M.A."/>
            <person name="David-Palma M."/>
            <person name="Shea T."/>
            <person name="Bowers K."/>
            <person name="McGinley-Smith S."/>
            <person name="Mohammad A.W."/>
            <person name="Gnirke A."/>
            <person name="Yurkov A.M."/>
            <person name="Nowrousian M."/>
            <person name="Sun S."/>
            <person name="Cuomo C.A."/>
            <person name="Heitman J."/>
        </authorList>
    </citation>
    <scope>NUCLEOTIDE SEQUENCE [LARGE SCALE GENOMIC DNA]</scope>
    <source>
        <strain evidence="2">CBS 11374</strain>
    </source>
</reference>
<feature type="compositionally biased region" description="Low complexity" evidence="1">
    <location>
        <begin position="132"/>
        <end position="146"/>
    </location>
</feature>
<feature type="compositionally biased region" description="Basic and acidic residues" evidence="1">
    <location>
        <begin position="101"/>
        <end position="116"/>
    </location>
</feature>
<feature type="compositionally biased region" description="Polar residues" evidence="1">
    <location>
        <begin position="39"/>
        <end position="55"/>
    </location>
</feature>
<dbReference type="RefSeq" id="XP_062790923.1">
    <property type="nucleotide sequence ID" value="XM_062934872.1"/>
</dbReference>
<dbReference type="GeneID" id="87955267"/>
<sequence length="197" mass="20921">MADLTPPSSHNSTPVRPSNEDHPPSPTAGLSSLRPHPLTKTTSMDVDHNLSGTESGSEDELDMVDQHDIEGEDVAEGEGGIQRDEIMSSDEDERDDQEGEGQGKGKAREEVRDTSGKKSKGRNRRSRKYARPGSGLPGPSGKSARGAGAGGKKDGDLYESDIVNRWNREIGDVCSEGVANPTRGNPSISETVALVTS</sequence>
<evidence type="ECO:0000313" key="2">
    <source>
        <dbReference type="EMBL" id="WRT66183.1"/>
    </source>
</evidence>
<feature type="compositionally biased region" description="Acidic residues" evidence="1">
    <location>
        <begin position="87"/>
        <end position="99"/>
    </location>
</feature>
<keyword evidence="3" id="KW-1185">Reference proteome</keyword>
<evidence type="ECO:0000256" key="1">
    <source>
        <dbReference type="SAM" id="MobiDB-lite"/>
    </source>
</evidence>
<name>A0ABZ1CWP8_9TREE</name>
<gene>
    <name evidence="2" type="ORF">IL334_003136</name>
</gene>
<feature type="compositionally biased region" description="Basic residues" evidence="1">
    <location>
        <begin position="117"/>
        <end position="130"/>
    </location>
</feature>
<organism evidence="2 3">
    <name type="scientific">Kwoniella shivajii</name>
    <dbReference type="NCBI Taxonomy" id="564305"/>
    <lineage>
        <taxon>Eukaryota</taxon>
        <taxon>Fungi</taxon>
        <taxon>Dikarya</taxon>
        <taxon>Basidiomycota</taxon>
        <taxon>Agaricomycotina</taxon>
        <taxon>Tremellomycetes</taxon>
        <taxon>Tremellales</taxon>
        <taxon>Cryptococcaceae</taxon>
        <taxon>Kwoniella</taxon>
    </lineage>
</organism>
<proteinExistence type="predicted"/>
<protein>
    <submittedName>
        <fullName evidence="2">Uncharacterized protein</fullName>
    </submittedName>
</protein>
<feature type="region of interest" description="Disordered" evidence="1">
    <location>
        <begin position="175"/>
        <end position="197"/>
    </location>
</feature>
<accession>A0ABZ1CWP8</accession>
<evidence type="ECO:0000313" key="3">
    <source>
        <dbReference type="Proteomes" id="UP001329825"/>
    </source>
</evidence>